<name>A0A1H9JUV7_9SPHI</name>
<dbReference type="STRING" id="390241.SAMN04488023_10283"/>
<evidence type="ECO:0000313" key="2">
    <source>
        <dbReference type="EMBL" id="SEQ90582.1"/>
    </source>
</evidence>
<dbReference type="EMBL" id="FOGG01000002">
    <property type="protein sequence ID" value="SEQ90582.1"/>
    <property type="molecule type" value="Genomic_DNA"/>
</dbReference>
<feature type="region of interest" description="Disordered" evidence="1">
    <location>
        <begin position="33"/>
        <end position="67"/>
    </location>
</feature>
<organism evidence="2 3">
    <name type="scientific">Pedobacter rhizosphaerae</name>
    <dbReference type="NCBI Taxonomy" id="390241"/>
    <lineage>
        <taxon>Bacteria</taxon>
        <taxon>Pseudomonadati</taxon>
        <taxon>Bacteroidota</taxon>
        <taxon>Sphingobacteriia</taxon>
        <taxon>Sphingobacteriales</taxon>
        <taxon>Sphingobacteriaceae</taxon>
        <taxon>Pedobacter</taxon>
    </lineage>
</organism>
<reference evidence="2 3" key="1">
    <citation type="submission" date="2016-10" db="EMBL/GenBank/DDBJ databases">
        <authorList>
            <person name="de Groot N.N."/>
        </authorList>
    </citation>
    <scope>NUCLEOTIDE SEQUENCE [LARGE SCALE GENOMIC DNA]</scope>
    <source>
        <strain evidence="2 3">DSM 18610</strain>
    </source>
</reference>
<keyword evidence="3" id="KW-1185">Reference proteome</keyword>
<evidence type="ECO:0008006" key="4">
    <source>
        <dbReference type="Google" id="ProtNLM"/>
    </source>
</evidence>
<gene>
    <name evidence="2" type="ORF">SAMN04488023_10283</name>
</gene>
<dbReference type="AlphaFoldDB" id="A0A1H9JUV7"/>
<protein>
    <recommendedName>
        <fullName evidence="4">Addiction module antitoxin, RelB/DinJ family</fullName>
    </recommendedName>
</protein>
<accession>A0A1H9JUV7</accession>
<dbReference type="OrthoDB" id="965614at2"/>
<dbReference type="RefSeq" id="WP_090880611.1">
    <property type="nucleotide sequence ID" value="NZ_FOGG01000002.1"/>
</dbReference>
<proteinExistence type="predicted"/>
<feature type="compositionally biased region" description="Basic and acidic residues" evidence="1">
    <location>
        <begin position="48"/>
        <end position="67"/>
    </location>
</feature>
<evidence type="ECO:0000313" key="3">
    <source>
        <dbReference type="Proteomes" id="UP000199572"/>
    </source>
</evidence>
<sequence>METFIISVPEQKTNLVKQLLKELGVVINPSIDKQPNKKTLDSMTKTAKGKDLTKTSSHEDLMNKLNA</sequence>
<evidence type="ECO:0000256" key="1">
    <source>
        <dbReference type="SAM" id="MobiDB-lite"/>
    </source>
</evidence>
<dbReference type="Proteomes" id="UP000199572">
    <property type="component" value="Unassembled WGS sequence"/>
</dbReference>